<dbReference type="GO" id="GO:0016829">
    <property type="term" value="F:lyase activity"/>
    <property type="evidence" value="ECO:0007669"/>
    <property type="project" value="UniProtKB-KW"/>
</dbReference>
<dbReference type="InterPro" id="IPR037523">
    <property type="entry name" value="VOC_core"/>
</dbReference>
<accession>H8KL16</accession>
<dbReference type="STRING" id="929556.Solca_3835"/>
<protein>
    <submittedName>
        <fullName evidence="2">Lactoylglutathione lyase-like lyase</fullName>
    </submittedName>
</protein>
<reference evidence="2" key="1">
    <citation type="submission" date="2012-02" db="EMBL/GenBank/DDBJ databases">
        <title>The complete genome of Solitalea canadensis DSM 3403.</title>
        <authorList>
            <consortium name="US DOE Joint Genome Institute (JGI-PGF)"/>
            <person name="Lucas S."/>
            <person name="Copeland A."/>
            <person name="Lapidus A."/>
            <person name="Glavina del Rio T."/>
            <person name="Dalin E."/>
            <person name="Tice H."/>
            <person name="Bruce D."/>
            <person name="Goodwin L."/>
            <person name="Pitluck S."/>
            <person name="Peters L."/>
            <person name="Ovchinnikova G."/>
            <person name="Lu M."/>
            <person name="Kyrpides N."/>
            <person name="Mavromatis K."/>
            <person name="Ivanova N."/>
            <person name="Brettin T."/>
            <person name="Detter J.C."/>
            <person name="Han C."/>
            <person name="Larimer F."/>
            <person name="Land M."/>
            <person name="Hauser L."/>
            <person name="Markowitz V."/>
            <person name="Cheng J.-F."/>
            <person name="Hugenholtz P."/>
            <person name="Woyke T."/>
            <person name="Wu D."/>
            <person name="Spring S."/>
            <person name="Schroeder M."/>
            <person name="Kopitz M."/>
            <person name="Brambilla E."/>
            <person name="Klenk H.-P."/>
            <person name="Eisen J.A."/>
        </authorList>
    </citation>
    <scope>NUCLEOTIDE SEQUENCE</scope>
    <source>
        <strain evidence="2">DSM 3403</strain>
    </source>
</reference>
<dbReference type="PROSITE" id="PS51819">
    <property type="entry name" value="VOC"/>
    <property type="match status" value="1"/>
</dbReference>
<dbReference type="HOGENOM" id="CLU_046006_15_3_10"/>
<name>H8KL16_SOLCM</name>
<dbReference type="EMBL" id="CP003349">
    <property type="protein sequence ID" value="AFD08833.1"/>
    <property type="molecule type" value="Genomic_DNA"/>
</dbReference>
<dbReference type="RefSeq" id="WP_014682056.1">
    <property type="nucleotide sequence ID" value="NC_017770.1"/>
</dbReference>
<dbReference type="InterPro" id="IPR029068">
    <property type="entry name" value="Glyas_Bleomycin-R_OHBP_Dase"/>
</dbReference>
<dbReference type="Pfam" id="PF00903">
    <property type="entry name" value="Glyoxalase"/>
    <property type="match status" value="1"/>
</dbReference>
<dbReference type="Gene3D" id="3.10.180.10">
    <property type="entry name" value="2,3-Dihydroxybiphenyl 1,2-Dioxygenase, domain 1"/>
    <property type="match status" value="1"/>
</dbReference>
<evidence type="ECO:0000259" key="1">
    <source>
        <dbReference type="PROSITE" id="PS51819"/>
    </source>
</evidence>
<sequence>MKTPKFIRSGAHLPVKNLQQTIEYYRDVLGFYDEWTWGNSDGGIRRNELRLLFGEDPDYVTLINNSTKRFNLLWFVDNIEEIFEEFKNRKLEIVSELKSYPYELKEFAFIDINGYYIRVAEGTDE</sequence>
<dbReference type="KEGG" id="scn:Solca_3835"/>
<proteinExistence type="predicted"/>
<keyword evidence="3" id="KW-1185">Reference proteome</keyword>
<evidence type="ECO:0000313" key="3">
    <source>
        <dbReference type="Proteomes" id="UP000007590"/>
    </source>
</evidence>
<dbReference type="InterPro" id="IPR004360">
    <property type="entry name" value="Glyas_Fos-R_dOase_dom"/>
</dbReference>
<evidence type="ECO:0000313" key="2">
    <source>
        <dbReference type="EMBL" id="AFD08833.1"/>
    </source>
</evidence>
<organism evidence="2 3">
    <name type="scientific">Solitalea canadensis (strain ATCC 29591 / DSM 3403 / JCM 21819 / LMG 8368 / NBRC 15130 / NCIMB 12057 / USAM 9D)</name>
    <name type="common">Flexibacter canadensis</name>
    <dbReference type="NCBI Taxonomy" id="929556"/>
    <lineage>
        <taxon>Bacteria</taxon>
        <taxon>Pseudomonadati</taxon>
        <taxon>Bacteroidota</taxon>
        <taxon>Sphingobacteriia</taxon>
        <taxon>Sphingobacteriales</taxon>
        <taxon>Sphingobacteriaceae</taxon>
        <taxon>Solitalea</taxon>
    </lineage>
</organism>
<feature type="domain" description="VOC" evidence="1">
    <location>
        <begin position="7"/>
        <end position="122"/>
    </location>
</feature>
<dbReference type="eggNOG" id="COG0346">
    <property type="taxonomic scope" value="Bacteria"/>
</dbReference>
<gene>
    <name evidence="2" type="ordered locus">Solca_3835</name>
</gene>
<dbReference type="SUPFAM" id="SSF54593">
    <property type="entry name" value="Glyoxalase/Bleomycin resistance protein/Dihydroxybiphenyl dioxygenase"/>
    <property type="match status" value="1"/>
</dbReference>
<keyword evidence="2" id="KW-0456">Lyase</keyword>
<dbReference type="Proteomes" id="UP000007590">
    <property type="component" value="Chromosome"/>
</dbReference>
<dbReference type="AlphaFoldDB" id="H8KL16"/>
<dbReference type="OrthoDB" id="66829at2"/>